<accession>A0A6C2U909</accession>
<keyword evidence="2" id="KW-1185">Reference proteome</keyword>
<evidence type="ECO:0000313" key="2">
    <source>
        <dbReference type="Proteomes" id="UP000366872"/>
    </source>
</evidence>
<proteinExistence type="predicted"/>
<reference evidence="1 2" key="1">
    <citation type="submission" date="2019-04" db="EMBL/GenBank/DDBJ databases">
        <authorList>
            <person name="Van Vliet M D."/>
        </authorList>
    </citation>
    <scope>NUCLEOTIDE SEQUENCE [LARGE SCALE GENOMIC DNA]</scope>
    <source>
        <strain evidence="1 2">F1</strain>
    </source>
</reference>
<organism evidence="1 2">
    <name type="scientific">Pontiella desulfatans</name>
    <dbReference type="NCBI Taxonomy" id="2750659"/>
    <lineage>
        <taxon>Bacteria</taxon>
        <taxon>Pseudomonadati</taxon>
        <taxon>Kiritimatiellota</taxon>
        <taxon>Kiritimatiellia</taxon>
        <taxon>Kiritimatiellales</taxon>
        <taxon>Pontiellaceae</taxon>
        <taxon>Pontiella</taxon>
    </lineage>
</organism>
<evidence type="ECO:0000313" key="1">
    <source>
        <dbReference type="EMBL" id="VGO15876.1"/>
    </source>
</evidence>
<gene>
    <name evidence="1" type="ORF">PDESU_04464</name>
</gene>
<name>A0A6C2U909_PONDE</name>
<dbReference type="EMBL" id="CAAHFG010000003">
    <property type="protein sequence ID" value="VGO15876.1"/>
    <property type="molecule type" value="Genomic_DNA"/>
</dbReference>
<sequence length="103" mass="11368">MTASIEKPLGKITAVLADLGLEVTYAYDDLVFVQHSAFLLQFTNDPTVLKLFTNTECIPEEANSVASSMVLEFDKSGFILEPTGKYTLSQNDDETLNLEFANL</sequence>
<protein>
    <submittedName>
        <fullName evidence="1">Uncharacterized protein</fullName>
    </submittedName>
</protein>
<dbReference type="AlphaFoldDB" id="A0A6C2U909"/>
<dbReference type="Proteomes" id="UP000366872">
    <property type="component" value="Unassembled WGS sequence"/>
</dbReference>
<dbReference type="RefSeq" id="WP_136081442.1">
    <property type="nucleotide sequence ID" value="NZ_CAAHFG010000003.1"/>
</dbReference>